<comment type="caution">
    <text evidence="4">The sequence shown here is derived from an EMBL/GenBank/DDBJ whole genome shotgun (WGS) entry which is preliminary data.</text>
</comment>
<evidence type="ECO:0000259" key="2">
    <source>
        <dbReference type="Pfam" id="PF25917"/>
    </source>
</evidence>
<name>A0A0W0TVM9_9GAMM</name>
<dbReference type="Gene3D" id="2.40.420.20">
    <property type="match status" value="1"/>
</dbReference>
<dbReference type="PANTHER" id="PTHR30469">
    <property type="entry name" value="MULTIDRUG RESISTANCE PROTEIN MDTA"/>
    <property type="match status" value="1"/>
</dbReference>
<gene>
    <name evidence="4" type="primary">acrA</name>
    <name evidence="4" type="ORF">Lgee_1201</name>
</gene>
<dbReference type="Proteomes" id="UP000054785">
    <property type="component" value="Unassembled WGS sequence"/>
</dbReference>
<dbReference type="RefSeq" id="WP_028386309.1">
    <property type="nucleotide sequence ID" value="NZ_CAAAHN010000007.1"/>
</dbReference>
<dbReference type="OrthoDB" id="9806939at2"/>
<reference evidence="4 5" key="1">
    <citation type="submission" date="2015-11" db="EMBL/GenBank/DDBJ databases">
        <title>Genomic analysis of 38 Legionella species identifies large and diverse effector repertoires.</title>
        <authorList>
            <person name="Burstein D."/>
            <person name="Amaro F."/>
            <person name="Zusman T."/>
            <person name="Lifshitz Z."/>
            <person name="Cohen O."/>
            <person name="Gilbert J.A."/>
            <person name="Pupko T."/>
            <person name="Shuman H.A."/>
            <person name="Segal G."/>
        </authorList>
    </citation>
    <scope>NUCLEOTIDE SEQUENCE [LARGE SCALE GENOMIC DNA]</scope>
    <source>
        <strain evidence="4 5">ATCC 49504</strain>
    </source>
</reference>
<dbReference type="GO" id="GO:0015562">
    <property type="term" value="F:efflux transmembrane transporter activity"/>
    <property type="evidence" value="ECO:0007669"/>
    <property type="project" value="TreeGrafter"/>
</dbReference>
<organism evidence="4 5">
    <name type="scientific">Legionella geestiana</name>
    <dbReference type="NCBI Taxonomy" id="45065"/>
    <lineage>
        <taxon>Bacteria</taxon>
        <taxon>Pseudomonadati</taxon>
        <taxon>Pseudomonadota</taxon>
        <taxon>Gammaproteobacteria</taxon>
        <taxon>Legionellales</taxon>
        <taxon>Legionellaceae</taxon>
        <taxon>Legionella</taxon>
    </lineage>
</organism>
<keyword evidence="5" id="KW-1185">Reference proteome</keyword>
<dbReference type="NCBIfam" id="TIGR01730">
    <property type="entry name" value="RND_mfp"/>
    <property type="match status" value="1"/>
</dbReference>
<evidence type="ECO:0000259" key="3">
    <source>
        <dbReference type="Pfam" id="PF25954"/>
    </source>
</evidence>
<dbReference type="STRING" id="45065.Lgee_1201"/>
<sequence length="420" mass="45713">MKKRMTIMAIGLAVVFGGIIGFNLLKAFMIKRFFASYEPPAVSVSSVVAKRVTWQGRIPAVGTFVATSGVDVSADSAGKVVKINFESGQYVTKDTPLLDIDDGVDQAMLKFNEAELALKKLNFQRQSDLFKRGAAPVSSVDEARANLEQAQANMEKTQVEINHKHILAPFSGKLGIRMVNLGQYISQGQTAIVSLQALDPLYLEFSLPEQRLREISVGQLVEASVEGYPDLIFTGTITAINSRVDPITHNIRVQATLPNCPLQALANPEASPLVSTALAPNSSQKRLSCHTERNEKNRVNTFSFIPGMFANVEVISPKTTEVTVVPSTSISYSLYGNSVFVIEKEPSGRKDRQGNPVLVVNRHFVTLGSQQDNLTVITKGIEPGQLVVSSGELKLDNGTRVVINNSVPLNDKPDFNTLSQ</sequence>
<dbReference type="Gene3D" id="1.10.287.470">
    <property type="entry name" value="Helix hairpin bin"/>
    <property type="match status" value="1"/>
</dbReference>
<evidence type="ECO:0000313" key="5">
    <source>
        <dbReference type="Proteomes" id="UP000054785"/>
    </source>
</evidence>
<dbReference type="GO" id="GO:1990281">
    <property type="term" value="C:efflux pump complex"/>
    <property type="evidence" value="ECO:0007669"/>
    <property type="project" value="TreeGrafter"/>
</dbReference>
<comment type="similarity">
    <text evidence="1">Belongs to the membrane fusion protein (MFP) (TC 8.A.1) family.</text>
</comment>
<accession>A0A0W0TVM9</accession>
<evidence type="ECO:0000313" key="4">
    <source>
        <dbReference type="EMBL" id="KTC99709.1"/>
    </source>
</evidence>
<dbReference type="PATRIC" id="fig|45065.4.peg.1293"/>
<dbReference type="PANTHER" id="PTHR30469:SF11">
    <property type="entry name" value="BLL4320 PROTEIN"/>
    <property type="match status" value="1"/>
</dbReference>
<dbReference type="Pfam" id="PF25917">
    <property type="entry name" value="BSH_RND"/>
    <property type="match status" value="1"/>
</dbReference>
<feature type="domain" description="Multidrug resistance protein MdtA-like barrel-sandwich hybrid" evidence="2">
    <location>
        <begin position="70"/>
        <end position="192"/>
    </location>
</feature>
<dbReference type="Pfam" id="PF25954">
    <property type="entry name" value="Beta-barrel_RND_2"/>
    <property type="match status" value="1"/>
</dbReference>
<dbReference type="EMBL" id="LNYC01000044">
    <property type="protein sequence ID" value="KTC99709.1"/>
    <property type="molecule type" value="Genomic_DNA"/>
</dbReference>
<evidence type="ECO:0000256" key="1">
    <source>
        <dbReference type="ARBA" id="ARBA00009477"/>
    </source>
</evidence>
<feature type="domain" description="CusB-like beta-barrel" evidence="3">
    <location>
        <begin position="202"/>
        <end position="259"/>
    </location>
</feature>
<dbReference type="Gene3D" id="2.40.50.100">
    <property type="match status" value="1"/>
</dbReference>
<dbReference type="Gene3D" id="2.40.30.170">
    <property type="match status" value="1"/>
</dbReference>
<dbReference type="AlphaFoldDB" id="A0A0W0TVM9"/>
<dbReference type="SUPFAM" id="SSF111369">
    <property type="entry name" value="HlyD-like secretion proteins"/>
    <property type="match status" value="1"/>
</dbReference>
<dbReference type="InterPro" id="IPR058625">
    <property type="entry name" value="MdtA-like_BSH"/>
</dbReference>
<dbReference type="InterPro" id="IPR006143">
    <property type="entry name" value="RND_pump_MFP"/>
</dbReference>
<protein>
    <submittedName>
        <fullName evidence="4">Acriflavin resistance protein E</fullName>
    </submittedName>
</protein>
<dbReference type="InterPro" id="IPR058792">
    <property type="entry name" value="Beta-barrel_RND_2"/>
</dbReference>
<proteinExistence type="inferred from homology"/>